<dbReference type="InterPro" id="IPR001509">
    <property type="entry name" value="Epimerase_deHydtase"/>
</dbReference>
<evidence type="ECO:0000313" key="6">
    <source>
        <dbReference type="Proteomes" id="UP000001640"/>
    </source>
</evidence>
<dbReference type="Pfam" id="PF01370">
    <property type="entry name" value="Epimerase"/>
    <property type="match status" value="1"/>
</dbReference>
<comment type="similarity">
    <text evidence="2">Belongs to the NAD(P)-dependent epimerase/dehydratase family. Dihydroflavonol-4-reductase subfamily.</text>
</comment>
<dbReference type="SUPFAM" id="SSF51735">
    <property type="entry name" value="NAD(P)-binding Rossmann-fold domains"/>
    <property type="match status" value="1"/>
</dbReference>
<dbReference type="InterPro" id="IPR036291">
    <property type="entry name" value="NAD(P)-bd_dom_sf"/>
</dbReference>
<accession>G0VDM6</accession>
<evidence type="ECO:0000256" key="3">
    <source>
        <dbReference type="SAM" id="Phobius"/>
    </source>
</evidence>
<dbReference type="RefSeq" id="XP_003675952.1">
    <property type="nucleotide sequence ID" value="XM_003675904.1"/>
</dbReference>
<gene>
    <name evidence="5" type="primary">NCAS0C05980</name>
    <name evidence="5" type="ordered locus">NCAS_0C05980</name>
</gene>
<dbReference type="Gene3D" id="3.40.50.720">
    <property type="entry name" value="NAD(P)-binding Rossmann-like Domain"/>
    <property type="match status" value="1"/>
</dbReference>
<dbReference type="EMBL" id="HE576754">
    <property type="protein sequence ID" value="CCC69588.1"/>
    <property type="molecule type" value="Genomic_DNA"/>
</dbReference>
<feature type="domain" description="NAD-dependent epimerase/dehydratase" evidence="4">
    <location>
        <begin position="49"/>
        <end position="303"/>
    </location>
</feature>
<feature type="transmembrane region" description="Helical" evidence="3">
    <location>
        <begin position="21"/>
        <end position="44"/>
    </location>
</feature>
<evidence type="ECO:0000259" key="4">
    <source>
        <dbReference type="Pfam" id="PF01370"/>
    </source>
</evidence>
<protein>
    <recommendedName>
        <fullName evidence="4">NAD-dependent epimerase/dehydratase domain-containing protein</fullName>
    </recommendedName>
</protein>
<evidence type="ECO:0000256" key="2">
    <source>
        <dbReference type="ARBA" id="ARBA00023445"/>
    </source>
</evidence>
<dbReference type="AlphaFoldDB" id="G0VDM6"/>
<dbReference type="OrthoDB" id="2735536at2759"/>
<sequence length="387" mass="43558">MLSWKTIKSRRPIFKSCNFQLNMCLILHTTILHIYYTSSIIMAANQETVFVSGCNGFVATRITVDLLKAGYKVIGSVRSQDEIDQFIPHFKPTDALTLVIVEDISVLGSFDEVFKQYGKEIKYVLHTASPFIIDTTEYVKDLLIPAVNGTQAILEAIKKYAADSVERVVITSSFAAQAGPKQWYDNSLTITEESWNPSTWDDCQVDGMTAYCASKVFAEKEAWKFLKDNESQVKFKITTINPGFVYGPQTFFDPKKKIMNTSSQIINHIVHSKKETDINEIFGPFVDVRDISKGHILAFQKKELIGKRLSMVSGMFSSQGVLDIVNEDFPQLKGKIPVGKPGTDATLIAKHCTVINDETKKLLGFEFIDLKQCIDDTVKQILEYETI</sequence>
<dbReference type="OMA" id="IASCMNE"/>
<dbReference type="PANTHER" id="PTHR10366">
    <property type="entry name" value="NAD DEPENDENT EPIMERASE/DEHYDRATASE"/>
    <property type="match status" value="1"/>
</dbReference>
<reference evidence="5 6" key="1">
    <citation type="journal article" date="2011" name="Proc. Natl. Acad. Sci. U.S.A.">
        <title>Evolutionary erosion of yeast sex chromosomes by mating-type switching accidents.</title>
        <authorList>
            <person name="Gordon J.L."/>
            <person name="Armisen D."/>
            <person name="Proux-Wera E."/>
            <person name="Oheigeartaigh S.S."/>
            <person name="Byrne K.P."/>
            <person name="Wolfe K.H."/>
        </authorList>
    </citation>
    <scope>NUCLEOTIDE SEQUENCE [LARGE SCALE GENOMIC DNA]</scope>
    <source>
        <strain evidence="6">ATCC 76901 / BCRC 22586 / CBS 4309 / NBRC 1992 / NRRL Y-12630</strain>
    </source>
</reference>
<evidence type="ECO:0000256" key="1">
    <source>
        <dbReference type="ARBA" id="ARBA00023002"/>
    </source>
</evidence>
<reference key="2">
    <citation type="submission" date="2011-08" db="EMBL/GenBank/DDBJ databases">
        <title>Genome sequence of Naumovozyma castellii.</title>
        <authorList>
            <person name="Gordon J.L."/>
            <person name="Armisen D."/>
            <person name="Proux-Wera E."/>
            <person name="OhEigeartaigh S.S."/>
            <person name="Byrne K.P."/>
            <person name="Wolfe K.H."/>
        </authorList>
    </citation>
    <scope>NUCLEOTIDE SEQUENCE</scope>
    <source>
        <strain>Type strain:CBS 4309</strain>
    </source>
</reference>
<evidence type="ECO:0000313" key="5">
    <source>
        <dbReference type="EMBL" id="CCC69588.1"/>
    </source>
</evidence>
<dbReference type="Proteomes" id="UP000001640">
    <property type="component" value="Chromosome 3"/>
</dbReference>
<name>G0VDM6_NAUCA</name>
<keyword evidence="6" id="KW-1185">Reference proteome</keyword>
<dbReference type="CDD" id="cd05227">
    <property type="entry name" value="AR_SDR_e"/>
    <property type="match status" value="1"/>
</dbReference>
<organism evidence="5 6">
    <name type="scientific">Naumovozyma castellii</name>
    <name type="common">Yeast</name>
    <name type="synonym">Saccharomyces castellii</name>
    <dbReference type="NCBI Taxonomy" id="27288"/>
    <lineage>
        <taxon>Eukaryota</taxon>
        <taxon>Fungi</taxon>
        <taxon>Dikarya</taxon>
        <taxon>Ascomycota</taxon>
        <taxon>Saccharomycotina</taxon>
        <taxon>Saccharomycetes</taxon>
        <taxon>Saccharomycetales</taxon>
        <taxon>Saccharomycetaceae</taxon>
        <taxon>Naumovozyma</taxon>
    </lineage>
</organism>
<dbReference type="HOGENOM" id="CLU_007383_9_2_1"/>
<dbReference type="InterPro" id="IPR050425">
    <property type="entry name" value="NAD(P)_dehydrat-like"/>
</dbReference>
<keyword evidence="3" id="KW-0812">Transmembrane</keyword>
<dbReference type="STRING" id="1064592.G0VDM6"/>
<dbReference type="FunFam" id="3.40.50.720:FF:000191">
    <property type="entry name" value="Methylglyoxal reductase (NADPH-dependent)"/>
    <property type="match status" value="1"/>
</dbReference>
<dbReference type="eggNOG" id="KOG1502">
    <property type="taxonomic scope" value="Eukaryota"/>
</dbReference>
<keyword evidence="3" id="KW-0472">Membrane</keyword>
<dbReference type="InParanoid" id="G0VDM6"/>
<dbReference type="GO" id="GO:0016616">
    <property type="term" value="F:oxidoreductase activity, acting on the CH-OH group of donors, NAD or NADP as acceptor"/>
    <property type="evidence" value="ECO:0007669"/>
    <property type="project" value="TreeGrafter"/>
</dbReference>
<proteinExistence type="inferred from homology"/>
<dbReference type="KEGG" id="ncs:NCAS_0C05980"/>
<keyword evidence="3" id="KW-1133">Transmembrane helix</keyword>
<dbReference type="PANTHER" id="PTHR10366:SF564">
    <property type="entry name" value="STEROL-4-ALPHA-CARBOXYLATE 3-DEHYDROGENASE, DECARBOXYLATING"/>
    <property type="match status" value="1"/>
</dbReference>
<dbReference type="GeneID" id="96903169"/>
<keyword evidence="1" id="KW-0560">Oxidoreductase</keyword>